<comment type="caution">
    <text evidence="3">The sequence shown here is derived from an EMBL/GenBank/DDBJ whole genome shotgun (WGS) entry which is preliminary data.</text>
</comment>
<evidence type="ECO:0000313" key="4">
    <source>
        <dbReference type="Proteomes" id="UP000747542"/>
    </source>
</evidence>
<dbReference type="SUPFAM" id="SSF51197">
    <property type="entry name" value="Clavaminate synthase-like"/>
    <property type="match status" value="1"/>
</dbReference>
<dbReference type="Proteomes" id="UP000747542">
    <property type="component" value="Unassembled WGS sequence"/>
</dbReference>
<keyword evidence="2" id="KW-0812">Transmembrane</keyword>
<keyword evidence="2" id="KW-0472">Membrane</keyword>
<evidence type="ECO:0000256" key="1">
    <source>
        <dbReference type="SAM" id="MobiDB-lite"/>
    </source>
</evidence>
<reference evidence="3" key="1">
    <citation type="journal article" date="2021" name="Sci. Adv.">
        <title>The American lobster genome reveals insights on longevity, neural, and immune adaptations.</title>
        <authorList>
            <person name="Polinski J.M."/>
            <person name="Zimin A.V."/>
            <person name="Clark K.F."/>
            <person name="Kohn A.B."/>
            <person name="Sadowski N."/>
            <person name="Timp W."/>
            <person name="Ptitsyn A."/>
            <person name="Khanna P."/>
            <person name="Romanova D.Y."/>
            <person name="Williams P."/>
            <person name="Greenwood S.J."/>
            <person name="Moroz L.L."/>
            <person name="Walt D.R."/>
            <person name="Bodnar A.G."/>
        </authorList>
    </citation>
    <scope>NUCLEOTIDE SEQUENCE</scope>
    <source>
        <strain evidence="3">GMGI-L3</strain>
    </source>
</reference>
<organism evidence="3 4">
    <name type="scientific">Homarus americanus</name>
    <name type="common">American lobster</name>
    <dbReference type="NCBI Taxonomy" id="6706"/>
    <lineage>
        <taxon>Eukaryota</taxon>
        <taxon>Metazoa</taxon>
        <taxon>Ecdysozoa</taxon>
        <taxon>Arthropoda</taxon>
        <taxon>Crustacea</taxon>
        <taxon>Multicrustacea</taxon>
        <taxon>Malacostraca</taxon>
        <taxon>Eumalacostraca</taxon>
        <taxon>Eucarida</taxon>
        <taxon>Decapoda</taxon>
        <taxon>Pleocyemata</taxon>
        <taxon>Astacidea</taxon>
        <taxon>Nephropoidea</taxon>
        <taxon>Nephropidae</taxon>
        <taxon>Homarus</taxon>
    </lineage>
</organism>
<gene>
    <name evidence="3" type="ORF">Hamer_G009030</name>
</gene>
<name>A0A8J5TP99_HOMAM</name>
<evidence type="ECO:0000256" key="2">
    <source>
        <dbReference type="SAM" id="Phobius"/>
    </source>
</evidence>
<dbReference type="AlphaFoldDB" id="A0A8J5TP99"/>
<evidence type="ECO:0000313" key="3">
    <source>
        <dbReference type="EMBL" id="KAG7176252.1"/>
    </source>
</evidence>
<accession>A0A8J5TP99</accession>
<keyword evidence="4" id="KW-1185">Reference proteome</keyword>
<feature type="region of interest" description="Disordered" evidence="1">
    <location>
        <begin position="18"/>
        <end position="43"/>
    </location>
</feature>
<proteinExistence type="predicted"/>
<sequence>MYVLHTGRDKSILRVIIMGGDPQPPSSRESRSKHKETGKTEEQTMDLLNEEIMTLYELLERQGLNKSEWEAVTQPLVEAVNRAQLRKKAAKLAKCVGFLLVFLLVLYLLLQLLPKWDWSRIYYSDCFITNPYYVSRALTEDDCNVCESLDKVDRLTNVSSHVVSEDYLKNDIPFIVTDAMDDWPVMNTEQFWFDNITEMYLSEELRTIYPCELTSNLRLRPDDLRTFLKKIHNPDIHRWYGHWENCNKKAAKALRQIYRRPYFIPHMVDLSDSNWVIISSDFKGKVYKECAFHLFLLLQDSYYTVLYFLLQIDFQTELLWVGQVRGWSRIRLVPREPCDHFCPELLETITEGQMMLVTNLLWKFEYIPGEHTDNLAVAVGGFWT</sequence>
<keyword evidence="2" id="KW-1133">Transmembrane helix</keyword>
<protein>
    <submittedName>
        <fullName evidence="3">Uncharacterized protein</fullName>
    </submittedName>
</protein>
<feature type="transmembrane region" description="Helical" evidence="2">
    <location>
        <begin position="92"/>
        <end position="110"/>
    </location>
</feature>
<dbReference type="Gene3D" id="2.60.120.650">
    <property type="entry name" value="Cupin"/>
    <property type="match status" value="1"/>
</dbReference>
<dbReference type="EMBL" id="JAHLQT010003582">
    <property type="protein sequence ID" value="KAG7176252.1"/>
    <property type="molecule type" value="Genomic_DNA"/>
</dbReference>